<keyword evidence="2" id="KW-0614">Plasmid</keyword>
<feature type="chain" id="PRO_5045386005" evidence="1">
    <location>
        <begin position="20"/>
        <end position="211"/>
    </location>
</feature>
<dbReference type="NCBIfam" id="TIGR02743">
    <property type="entry name" value="TraW"/>
    <property type="match status" value="1"/>
</dbReference>
<proteinExistence type="predicted"/>
<organism evidence="2 3">
    <name type="scientific">Legionella lytica</name>
    <dbReference type="NCBI Taxonomy" id="96232"/>
    <lineage>
        <taxon>Bacteria</taxon>
        <taxon>Pseudomonadati</taxon>
        <taxon>Pseudomonadota</taxon>
        <taxon>Gammaproteobacteria</taxon>
        <taxon>Legionellales</taxon>
        <taxon>Legionellaceae</taxon>
        <taxon>Legionella</taxon>
    </lineage>
</organism>
<accession>A0ABY4YEM2</accession>
<reference evidence="2" key="1">
    <citation type="submission" date="2021-03" db="EMBL/GenBank/DDBJ databases">
        <title>Legionella lytica PCM 2298.</title>
        <authorList>
            <person name="Koper P."/>
        </authorList>
    </citation>
    <scope>NUCLEOTIDE SEQUENCE</scope>
    <source>
        <strain evidence="2">PCM 2298</strain>
        <plasmid evidence="2">pLlyPCM2298_2</plasmid>
    </source>
</reference>
<name>A0ABY4YEM2_9GAMM</name>
<keyword evidence="1" id="KW-0732">Signal</keyword>
<dbReference type="InterPro" id="IPR014114">
    <property type="entry name" value="TraW"/>
</dbReference>
<feature type="signal peptide" evidence="1">
    <location>
        <begin position="1"/>
        <end position="19"/>
    </location>
</feature>
<protein>
    <submittedName>
        <fullName evidence="2">Type-F conjugative transfer system protein TraW</fullName>
    </submittedName>
</protein>
<geneLocation type="plasmid" evidence="2 3">
    <name>pLlyPCM2298_2</name>
</geneLocation>
<sequence>MRRILLVGLLFLECSALNAHSLGVAGAVFPIKEKSFLKLIYERLTQLSTQGAIEKLNQQWLQTAAEHANRPKPLSLTRVRYSRRHEYTPELTLTQDIKDSTGRMLYSKGTRINALEKLPSYQPCWLFFNADDEAQIRWAKKKALGCINAKFILTGGAISQAERTLNAPIFFDQEGRITRKLHIAGVPARVSRLNHHLVINEVAIKESGDEN</sequence>
<evidence type="ECO:0000313" key="3">
    <source>
        <dbReference type="Proteomes" id="UP001057474"/>
    </source>
</evidence>
<dbReference type="Proteomes" id="UP001057474">
    <property type="component" value="Plasmid pLlyPCM2298_2"/>
</dbReference>
<keyword evidence="3" id="KW-1185">Reference proteome</keyword>
<dbReference type="EMBL" id="CP071529">
    <property type="protein sequence ID" value="USQ15577.1"/>
    <property type="molecule type" value="Genomic_DNA"/>
</dbReference>
<evidence type="ECO:0000256" key="1">
    <source>
        <dbReference type="SAM" id="SignalP"/>
    </source>
</evidence>
<evidence type="ECO:0000313" key="2">
    <source>
        <dbReference type="EMBL" id="USQ15577.1"/>
    </source>
</evidence>
<gene>
    <name evidence="2" type="primary">traW</name>
    <name evidence="2" type="ORF">J2N86_15630</name>
</gene>
<dbReference type="RefSeq" id="WP_058532920.1">
    <property type="nucleotide sequence ID" value="NZ_CP071529.1"/>
</dbReference>